<dbReference type="InterPro" id="IPR036388">
    <property type="entry name" value="WH-like_DNA-bd_sf"/>
</dbReference>
<dbReference type="GO" id="GO:0032993">
    <property type="term" value="C:protein-DNA complex"/>
    <property type="evidence" value="ECO:0007669"/>
    <property type="project" value="TreeGrafter"/>
</dbReference>
<keyword evidence="3 5" id="KW-0238">DNA-binding</keyword>
<evidence type="ECO:0000259" key="7">
    <source>
        <dbReference type="PROSITE" id="PS51755"/>
    </source>
</evidence>
<dbReference type="InterPro" id="IPR016032">
    <property type="entry name" value="Sig_transdc_resp-reg_C-effctor"/>
</dbReference>
<dbReference type="Pfam" id="PF00072">
    <property type="entry name" value="Response_reg"/>
    <property type="match status" value="1"/>
</dbReference>
<accession>A0A363NRG1</accession>
<dbReference type="CDD" id="cd00383">
    <property type="entry name" value="trans_reg_C"/>
    <property type="match status" value="1"/>
</dbReference>
<dbReference type="PROSITE" id="PS50110">
    <property type="entry name" value="RESPONSE_REGULATORY"/>
    <property type="match status" value="1"/>
</dbReference>
<evidence type="ECO:0000256" key="2">
    <source>
        <dbReference type="ARBA" id="ARBA00023012"/>
    </source>
</evidence>
<dbReference type="GO" id="GO:0005829">
    <property type="term" value="C:cytosol"/>
    <property type="evidence" value="ECO:0007669"/>
    <property type="project" value="TreeGrafter"/>
</dbReference>
<dbReference type="InterPro" id="IPR001789">
    <property type="entry name" value="Sig_transdc_resp-reg_receiver"/>
</dbReference>
<evidence type="ECO:0000256" key="3">
    <source>
        <dbReference type="ARBA" id="ARBA00023125"/>
    </source>
</evidence>
<feature type="domain" description="Response regulatory" evidence="6">
    <location>
        <begin position="3"/>
        <end position="117"/>
    </location>
</feature>
<dbReference type="PANTHER" id="PTHR48111:SF40">
    <property type="entry name" value="PHOSPHATE REGULON TRANSCRIPTIONAL REGULATORY PROTEIN PHOB"/>
    <property type="match status" value="1"/>
</dbReference>
<protein>
    <submittedName>
        <fullName evidence="8">DNA-binding response regulator</fullName>
    </submittedName>
</protein>
<comment type="caution">
    <text evidence="8">The sequence shown here is derived from an EMBL/GenBank/DDBJ whole genome shotgun (WGS) entry which is preliminary data.</text>
</comment>
<dbReference type="SUPFAM" id="SSF52172">
    <property type="entry name" value="CheY-like"/>
    <property type="match status" value="1"/>
</dbReference>
<dbReference type="SMART" id="SM00448">
    <property type="entry name" value="REC"/>
    <property type="match status" value="1"/>
</dbReference>
<dbReference type="AlphaFoldDB" id="A0A363NRG1"/>
<dbReference type="InterPro" id="IPR039420">
    <property type="entry name" value="WalR-like"/>
</dbReference>
<reference evidence="8 9" key="1">
    <citation type="submission" date="2018-04" db="EMBL/GenBank/DDBJ databases">
        <title>Sphingobacterium sp. M46 Genome.</title>
        <authorList>
            <person name="Cheng J."/>
            <person name="Li Y."/>
        </authorList>
    </citation>
    <scope>NUCLEOTIDE SEQUENCE [LARGE SCALE GENOMIC DNA]</scope>
    <source>
        <strain evidence="8 9">M46</strain>
    </source>
</reference>
<sequence length="224" mass="25877">MIDILYVEDEPSLAMIVADSLEANGFRVVHCSNGDEALASFNNARPDIMVVDVMMPVMDGFTLATRIREMDTLLPIIFLTAKVQTEDVVRGFRLGGDDYVKKPFKIEELIVRIESLLKNNPKMLFGQKLMIGDYTLDSLKHQLIYQGEALKLSFRESELLRKLYEQKDKVIPREEIMRAYWSHDKYFTGRSLDVFISRIRKYLSQDPRIKITNVRGVGYMLTVD</sequence>
<feature type="DNA-binding region" description="OmpR/PhoB-type" evidence="5">
    <location>
        <begin position="126"/>
        <end position="223"/>
    </location>
</feature>
<dbReference type="SMART" id="SM00862">
    <property type="entry name" value="Trans_reg_C"/>
    <property type="match status" value="1"/>
</dbReference>
<organism evidence="8 9">
    <name type="scientific">Sphingobacterium athyrii</name>
    <dbReference type="NCBI Taxonomy" id="2152717"/>
    <lineage>
        <taxon>Bacteria</taxon>
        <taxon>Pseudomonadati</taxon>
        <taxon>Bacteroidota</taxon>
        <taxon>Sphingobacteriia</taxon>
        <taxon>Sphingobacteriales</taxon>
        <taxon>Sphingobacteriaceae</taxon>
        <taxon>Sphingobacterium</taxon>
    </lineage>
</organism>
<dbReference type="PANTHER" id="PTHR48111">
    <property type="entry name" value="REGULATOR OF RPOS"/>
    <property type="match status" value="1"/>
</dbReference>
<dbReference type="RefSeq" id="WP_108634709.1">
    <property type="nucleotide sequence ID" value="NZ_QCXX01000004.1"/>
</dbReference>
<dbReference type="PROSITE" id="PS51755">
    <property type="entry name" value="OMPR_PHOB"/>
    <property type="match status" value="1"/>
</dbReference>
<evidence type="ECO:0000313" key="9">
    <source>
        <dbReference type="Proteomes" id="UP000250831"/>
    </source>
</evidence>
<evidence type="ECO:0000313" key="8">
    <source>
        <dbReference type="EMBL" id="PUV23359.1"/>
    </source>
</evidence>
<evidence type="ECO:0000259" key="6">
    <source>
        <dbReference type="PROSITE" id="PS50110"/>
    </source>
</evidence>
<dbReference type="GO" id="GO:0000976">
    <property type="term" value="F:transcription cis-regulatory region binding"/>
    <property type="evidence" value="ECO:0007669"/>
    <property type="project" value="TreeGrafter"/>
</dbReference>
<dbReference type="Gene3D" id="3.40.50.2300">
    <property type="match status" value="1"/>
</dbReference>
<evidence type="ECO:0000256" key="1">
    <source>
        <dbReference type="ARBA" id="ARBA00022553"/>
    </source>
</evidence>
<dbReference type="EMBL" id="QCXX01000004">
    <property type="protein sequence ID" value="PUV23359.1"/>
    <property type="molecule type" value="Genomic_DNA"/>
</dbReference>
<dbReference type="GO" id="GO:0000156">
    <property type="term" value="F:phosphorelay response regulator activity"/>
    <property type="evidence" value="ECO:0007669"/>
    <property type="project" value="TreeGrafter"/>
</dbReference>
<feature type="domain" description="OmpR/PhoB-type" evidence="7">
    <location>
        <begin position="126"/>
        <end position="223"/>
    </location>
</feature>
<dbReference type="InterPro" id="IPR011006">
    <property type="entry name" value="CheY-like_superfamily"/>
</dbReference>
<dbReference type="InterPro" id="IPR001867">
    <property type="entry name" value="OmpR/PhoB-type_DNA-bd"/>
</dbReference>
<evidence type="ECO:0000256" key="4">
    <source>
        <dbReference type="PROSITE-ProRule" id="PRU00169"/>
    </source>
</evidence>
<keyword evidence="9" id="KW-1185">Reference proteome</keyword>
<dbReference type="GO" id="GO:0006355">
    <property type="term" value="P:regulation of DNA-templated transcription"/>
    <property type="evidence" value="ECO:0007669"/>
    <property type="project" value="InterPro"/>
</dbReference>
<feature type="modified residue" description="4-aspartylphosphate" evidence="4">
    <location>
        <position position="52"/>
    </location>
</feature>
<proteinExistence type="predicted"/>
<keyword evidence="1 4" id="KW-0597">Phosphoprotein</keyword>
<evidence type="ECO:0000256" key="5">
    <source>
        <dbReference type="PROSITE-ProRule" id="PRU01091"/>
    </source>
</evidence>
<name>A0A363NRG1_9SPHI</name>
<dbReference type="Pfam" id="PF00486">
    <property type="entry name" value="Trans_reg_C"/>
    <property type="match status" value="1"/>
</dbReference>
<keyword evidence="2" id="KW-0902">Two-component regulatory system</keyword>
<dbReference type="OrthoDB" id="9790442at2"/>
<dbReference type="SUPFAM" id="SSF46894">
    <property type="entry name" value="C-terminal effector domain of the bipartite response regulators"/>
    <property type="match status" value="1"/>
</dbReference>
<dbReference type="Proteomes" id="UP000250831">
    <property type="component" value="Unassembled WGS sequence"/>
</dbReference>
<dbReference type="Gene3D" id="1.10.10.10">
    <property type="entry name" value="Winged helix-like DNA-binding domain superfamily/Winged helix DNA-binding domain"/>
    <property type="match status" value="1"/>
</dbReference>
<gene>
    <name evidence="8" type="ORF">DCO56_15630</name>
</gene>